<feature type="domain" description="HTH marR-type" evidence="1">
    <location>
        <begin position="1"/>
        <end position="142"/>
    </location>
</feature>
<organism evidence="2 3">
    <name type="scientific">Arenivirga flava</name>
    <dbReference type="NCBI Taxonomy" id="1930060"/>
    <lineage>
        <taxon>Bacteria</taxon>
        <taxon>Bacillati</taxon>
        <taxon>Actinomycetota</taxon>
        <taxon>Actinomycetes</taxon>
        <taxon>Micrococcales</taxon>
        <taxon>Microbacteriaceae</taxon>
        <taxon>Arenivirga</taxon>
    </lineage>
</organism>
<dbReference type="Gene3D" id="1.10.10.10">
    <property type="entry name" value="Winged helix-like DNA-binding domain superfamily/Winged helix DNA-binding domain"/>
    <property type="match status" value="1"/>
</dbReference>
<dbReference type="InterPro" id="IPR036390">
    <property type="entry name" value="WH_DNA-bd_sf"/>
</dbReference>
<sequence>MSEKTLAIDAWEALFRAQVTVMRQLTAEFPTDVLSMNEYDVLFNLSRCPGRAQRIRDLNRHLLLTQPSVSRLIDRLAGRGLVSKHSDPGDARGIVVGLTDDGYDLFRQVAVTHSASISRIMTAALPADELEQLQRIADTLRDGVERA</sequence>
<name>A0AA37UV83_9MICO</name>
<dbReference type="AlphaFoldDB" id="A0AA37UV83"/>
<dbReference type="PRINTS" id="PR00598">
    <property type="entry name" value="HTHMARR"/>
</dbReference>
<protein>
    <submittedName>
        <fullName evidence="2">MarR family transcriptional regulator</fullName>
    </submittedName>
</protein>
<dbReference type="InterPro" id="IPR039422">
    <property type="entry name" value="MarR/SlyA-like"/>
</dbReference>
<dbReference type="PROSITE" id="PS50995">
    <property type="entry name" value="HTH_MARR_2"/>
    <property type="match status" value="1"/>
</dbReference>
<dbReference type="PANTHER" id="PTHR33164:SF43">
    <property type="entry name" value="HTH-TYPE TRANSCRIPTIONAL REPRESSOR YETL"/>
    <property type="match status" value="1"/>
</dbReference>
<dbReference type="SMART" id="SM00347">
    <property type="entry name" value="HTH_MARR"/>
    <property type="match status" value="1"/>
</dbReference>
<evidence type="ECO:0000313" key="2">
    <source>
        <dbReference type="EMBL" id="GMA29152.1"/>
    </source>
</evidence>
<evidence type="ECO:0000313" key="3">
    <source>
        <dbReference type="Proteomes" id="UP001157160"/>
    </source>
</evidence>
<gene>
    <name evidence="2" type="ORF">GCM10025874_24050</name>
</gene>
<dbReference type="PANTHER" id="PTHR33164">
    <property type="entry name" value="TRANSCRIPTIONAL REGULATOR, MARR FAMILY"/>
    <property type="match status" value="1"/>
</dbReference>
<dbReference type="Proteomes" id="UP001157160">
    <property type="component" value="Unassembled WGS sequence"/>
</dbReference>
<comment type="caution">
    <text evidence="2">The sequence shown here is derived from an EMBL/GenBank/DDBJ whole genome shotgun (WGS) entry which is preliminary data.</text>
</comment>
<keyword evidence="3" id="KW-1185">Reference proteome</keyword>
<accession>A0AA37UV83</accession>
<evidence type="ECO:0000259" key="1">
    <source>
        <dbReference type="PROSITE" id="PS50995"/>
    </source>
</evidence>
<reference evidence="2 3" key="1">
    <citation type="journal article" date="2014" name="Int. J. Syst. Evol. Microbiol.">
        <title>Complete genome sequence of Corynebacterium casei LMG S-19264T (=DSM 44701T), isolated from a smear-ripened cheese.</title>
        <authorList>
            <consortium name="US DOE Joint Genome Institute (JGI-PGF)"/>
            <person name="Walter F."/>
            <person name="Albersmeier A."/>
            <person name="Kalinowski J."/>
            <person name="Ruckert C."/>
        </authorList>
    </citation>
    <scope>NUCLEOTIDE SEQUENCE [LARGE SCALE GENOMIC DNA]</scope>
    <source>
        <strain evidence="2 3">NBRC 112289</strain>
    </source>
</reference>
<dbReference type="EMBL" id="BSUL01000001">
    <property type="protein sequence ID" value="GMA29152.1"/>
    <property type="molecule type" value="Genomic_DNA"/>
</dbReference>
<proteinExistence type="predicted"/>
<dbReference type="SUPFAM" id="SSF46785">
    <property type="entry name" value="Winged helix' DNA-binding domain"/>
    <property type="match status" value="1"/>
</dbReference>
<dbReference type="GO" id="GO:0003700">
    <property type="term" value="F:DNA-binding transcription factor activity"/>
    <property type="evidence" value="ECO:0007669"/>
    <property type="project" value="InterPro"/>
</dbReference>
<dbReference type="GO" id="GO:0006950">
    <property type="term" value="P:response to stress"/>
    <property type="evidence" value="ECO:0007669"/>
    <property type="project" value="TreeGrafter"/>
</dbReference>
<dbReference type="Pfam" id="PF12802">
    <property type="entry name" value="MarR_2"/>
    <property type="match status" value="1"/>
</dbReference>
<dbReference type="InterPro" id="IPR036388">
    <property type="entry name" value="WH-like_DNA-bd_sf"/>
</dbReference>
<dbReference type="InterPro" id="IPR000835">
    <property type="entry name" value="HTH_MarR-typ"/>
</dbReference>
<dbReference type="RefSeq" id="WP_284232989.1">
    <property type="nucleotide sequence ID" value="NZ_BSUL01000001.1"/>
</dbReference>